<evidence type="ECO:0000313" key="5">
    <source>
        <dbReference type="EMBL" id="OLQ10622.1"/>
    </source>
</evidence>
<dbReference type="PANTHER" id="PTHR24161">
    <property type="entry name" value="ANK_REP_REGION DOMAIN-CONTAINING PROTEIN-RELATED"/>
    <property type="match status" value="1"/>
</dbReference>
<evidence type="ECO:0000313" key="6">
    <source>
        <dbReference type="Proteomes" id="UP000186817"/>
    </source>
</evidence>
<dbReference type="Pfam" id="PF13646">
    <property type="entry name" value="HEAT_2"/>
    <property type="match status" value="2"/>
</dbReference>
<feature type="repeat" description="ANK" evidence="3">
    <location>
        <begin position="302"/>
        <end position="334"/>
    </location>
</feature>
<keyword evidence="2 3" id="KW-0040">ANK repeat</keyword>
<dbReference type="InterPro" id="IPR011989">
    <property type="entry name" value="ARM-like"/>
</dbReference>
<feature type="repeat" description="ANK" evidence="3">
    <location>
        <begin position="368"/>
        <end position="400"/>
    </location>
</feature>
<organism evidence="5 6">
    <name type="scientific">Symbiodinium microadriaticum</name>
    <name type="common">Dinoflagellate</name>
    <name type="synonym">Zooxanthella microadriatica</name>
    <dbReference type="NCBI Taxonomy" id="2951"/>
    <lineage>
        <taxon>Eukaryota</taxon>
        <taxon>Sar</taxon>
        <taxon>Alveolata</taxon>
        <taxon>Dinophyceae</taxon>
        <taxon>Suessiales</taxon>
        <taxon>Symbiodiniaceae</taxon>
        <taxon>Symbiodinium</taxon>
    </lineage>
</organism>
<dbReference type="InterPro" id="IPR004155">
    <property type="entry name" value="PBS_lyase_HEAT"/>
</dbReference>
<comment type="caution">
    <text evidence="5">The sequence shown here is derived from an EMBL/GenBank/DDBJ whole genome shotgun (WGS) entry which is preliminary data.</text>
</comment>
<dbReference type="SMART" id="SM00567">
    <property type="entry name" value="EZ_HEAT"/>
    <property type="match status" value="6"/>
</dbReference>
<keyword evidence="1" id="KW-0677">Repeat</keyword>
<feature type="repeat" description="ANK" evidence="3">
    <location>
        <begin position="236"/>
        <end position="268"/>
    </location>
</feature>
<evidence type="ECO:0000256" key="2">
    <source>
        <dbReference type="ARBA" id="ARBA00023043"/>
    </source>
</evidence>
<dbReference type="InterPro" id="IPR035969">
    <property type="entry name" value="Rab-GAP_TBC_sf"/>
</dbReference>
<dbReference type="SMART" id="SM00248">
    <property type="entry name" value="ANK"/>
    <property type="match status" value="7"/>
</dbReference>
<dbReference type="SUPFAM" id="SSF48371">
    <property type="entry name" value="ARM repeat"/>
    <property type="match status" value="1"/>
</dbReference>
<dbReference type="EMBL" id="LSRX01000075">
    <property type="protein sequence ID" value="OLQ10622.1"/>
    <property type="molecule type" value="Genomic_DNA"/>
</dbReference>
<dbReference type="SUPFAM" id="SSF47923">
    <property type="entry name" value="Ypt/Rab-GAP domain of gyp1p"/>
    <property type="match status" value="1"/>
</dbReference>
<dbReference type="Gene3D" id="1.25.10.10">
    <property type="entry name" value="Leucine-rich Repeat Variant"/>
    <property type="match status" value="2"/>
</dbReference>
<dbReference type="PROSITE" id="PS50088">
    <property type="entry name" value="ANK_REPEAT"/>
    <property type="match status" value="6"/>
</dbReference>
<dbReference type="PROSITE" id="PS50297">
    <property type="entry name" value="ANK_REP_REGION"/>
    <property type="match status" value="6"/>
</dbReference>
<reference evidence="5 6" key="1">
    <citation type="submission" date="2016-02" db="EMBL/GenBank/DDBJ databases">
        <title>Genome analysis of coral dinoflagellate symbionts highlights evolutionary adaptations to a symbiotic lifestyle.</title>
        <authorList>
            <person name="Aranda M."/>
            <person name="Li Y."/>
            <person name="Liew Y.J."/>
            <person name="Baumgarten S."/>
            <person name="Simakov O."/>
            <person name="Wilson M."/>
            <person name="Piel J."/>
            <person name="Ashoor H."/>
            <person name="Bougouffa S."/>
            <person name="Bajic V.B."/>
            <person name="Ryu T."/>
            <person name="Ravasi T."/>
            <person name="Bayer T."/>
            <person name="Micklem G."/>
            <person name="Kim H."/>
            <person name="Bhak J."/>
            <person name="Lajeunesse T.C."/>
            <person name="Voolstra C.R."/>
        </authorList>
    </citation>
    <scope>NUCLEOTIDE SEQUENCE [LARGE SCALE GENOMIC DNA]</scope>
    <source>
        <strain evidence="5 6">CCMP2467</strain>
    </source>
</reference>
<dbReference type="PRINTS" id="PR01415">
    <property type="entry name" value="ANKYRIN"/>
</dbReference>
<feature type="repeat" description="ANK" evidence="3">
    <location>
        <begin position="203"/>
        <end position="235"/>
    </location>
</feature>
<dbReference type="PANTHER" id="PTHR24161:SF85">
    <property type="entry name" value="PALMITOYLTRANSFERASE HIP14"/>
    <property type="match status" value="1"/>
</dbReference>
<protein>
    <submittedName>
        <fullName evidence="5">Deoxyhypusine hydroxylase</fullName>
    </submittedName>
</protein>
<accession>A0A1Q9ET70</accession>
<dbReference type="InterPro" id="IPR002110">
    <property type="entry name" value="Ankyrin_rpt"/>
</dbReference>
<feature type="repeat" description="ANK" evidence="3">
    <location>
        <begin position="269"/>
        <end position="301"/>
    </location>
</feature>
<evidence type="ECO:0000256" key="3">
    <source>
        <dbReference type="PROSITE-ProRule" id="PRU00023"/>
    </source>
</evidence>
<dbReference type="AlphaFoldDB" id="A0A1Q9ET70"/>
<feature type="domain" description="Rab-GAP TBC" evidence="4">
    <location>
        <begin position="452"/>
        <end position="540"/>
    </location>
</feature>
<dbReference type="Pfam" id="PF00566">
    <property type="entry name" value="RabGAP-TBC"/>
    <property type="match status" value="1"/>
</dbReference>
<evidence type="ECO:0000256" key="1">
    <source>
        <dbReference type="ARBA" id="ARBA00022737"/>
    </source>
</evidence>
<dbReference type="Proteomes" id="UP000186817">
    <property type="component" value="Unassembled WGS sequence"/>
</dbReference>
<dbReference type="Gene3D" id="1.25.40.20">
    <property type="entry name" value="Ankyrin repeat-containing domain"/>
    <property type="match status" value="3"/>
</dbReference>
<name>A0A1Q9ET70_SYMMI</name>
<proteinExistence type="predicted"/>
<dbReference type="SUPFAM" id="SSF48403">
    <property type="entry name" value="Ankyrin repeat"/>
    <property type="match status" value="1"/>
</dbReference>
<dbReference type="OrthoDB" id="421002at2759"/>
<gene>
    <name evidence="5" type="primary">LIA1</name>
    <name evidence="5" type="ORF">AK812_SmicGene5651</name>
</gene>
<dbReference type="InterPro" id="IPR036770">
    <property type="entry name" value="Ankyrin_rpt-contain_sf"/>
</dbReference>
<feature type="repeat" description="ANK" evidence="3">
    <location>
        <begin position="335"/>
        <end position="367"/>
    </location>
</feature>
<evidence type="ECO:0000259" key="4">
    <source>
        <dbReference type="Pfam" id="PF00566"/>
    </source>
</evidence>
<dbReference type="Pfam" id="PF13637">
    <property type="entry name" value="Ank_4"/>
    <property type="match status" value="1"/>
</dbReference>
<sequence>MHLLKTPTSDFGQLHSRGSFRGLVSSIPALPGGALPRRRLWKRLLLGAMELHGGGLKYEQLCELPGQADAEIQRDVGRTFPERTVSGERLLDLDLASFLHTLPEGMHPVRALKQHLRRMCGLSRFRQRLVFLEDEEHDAGGGNVVLDDDRTLKPGEVQVVLLHFRQASEAQVRALRDAARLGLTKEAENILQRPQDPDSLRLGHPTPLFVAAGHGRLEVVRLLLEADADKDKANKYGATPLYIAAQNGHFEVARLLLEVNADKDKSEQSGGTPLYIAAQNGRFEIARLLLEADADKGKAKKNGATPLYIAAQVGQLEVARLLLEANADKDQAEQSGATPLYIAAQNGRFEVARLLLEASADKDKANDNEVTSLYIAAQEGQLEVAHLLLEANADMNKATRDGATPVHAAEQSGHLEFALLLQGSNTQKSKRIRYPYVQDVTFAPDSWQVWFDEALQQALFRVLRAVSHRVEDIGYCQGMNFIAGVMLCVFRSGGNSAAEPIAYHCVLSMLLRHGMNQYFGDGFPKLRLSALQFDCLLEVRLAVQRVLSTSGSMTSSVASPSWDEVQGTLLAGAEAPVVKRYQALFFVRQVAKAEEGAEVLSKALALQADSVLLRHEAAYVLGQLGVPSCIPLLRSVLLDESEDEIVRHEAAEALAALRPDDSEAMLCDLRAVASSTSSVALQHTCELALAGLERGAEAALPVCACQYSSKDPADGLAGATEAEVPWAAERLADSSRPLYERYEGMFTLRNVGGPAATQALAKMLVNDSSSAVLRHEVAFVLGQMADDAATQALLQALARTEEHGMVRHEAAIALGNIGTSAAEKALSQHSTFARSVRKPFRLVVC</sequence>
<dbReference type="Gene3D" id="1.10.8.270">
    <property type="entry name" value="putative rabgap domain of human tbc1 domain family member 14 like domains"/>
    <property type="match status" value="1"/>
</dbReference>
<dbReference type="InterPro" id="IPR000195">
    <property type="entry name" value="Rab-GAP-TBC_dom"/>
</dbReference>
<keyword evidence="6" id="KW-1185">Reference proteome</keyword>
<dbReference type="InterPro" id="IPR016024">
    <property type="entry name" value="ARM-type_fold"/>
</dbReference>
<dbReference type="Pfam" id="PF12796">
    <property type="entry name" value="Ank_2"/>
    <property type="match status" value="2"/>
</dbReference>